<feature type="compositionally biased region" description="Basic and acidic residues" evidence="1">
    <location>
        <begin position="40"/>
        <end position="49"/>
    </location>
</feature>
<feature type="compositionally biased region" description="Polar residues" evidence="1">
    <location>
        <begin position="89"/>
        <end position="99"/>
    </location>
</feature>
<dbReference type="Proteomes" id="UP001341444">
    <property type="component" value="Unassembled WGS sequence"/>
</dbReference>
<feature type="region of interest" description="Disordered" evidence="1">
    <location>
        <begin position="30"/>
        <end position="99"/>
    </location>
</feature>
<name>A0ABU6MF34_9BACI</name>
<dbReference type="Pfam" id="PF01522">
    <property type="entry name" value="Polysacc_deac_1"/>
    <property type="match status" value="1"/>
</dbReference>
<protein>
    <submittedName>
        <fullName evidence="3">Polysaccharide deacetylase</fullName>
    </submittedName>
</protein>
<feature type="domain" description="NodB homology" evidence="2">
    <location>
        <begin position="106"/>
        <end position="291"/>
    </location>
</feature>
<gene>
    <name evidence="3" type="ORF">P4T90_09390</name>
</gene>
<sequence>MRKKWSIVFIVAGILSLVFGCLSLTAEKQEKGRTVANASPKKEESDQKVTLKLQTVNPEKTPTKPEQQEAKTSKDGNSQTNSQTNSQNKNILSSAKVASSNESKKRVAYLTFDDGPNTNTMRLLGILDQYHVKATFFMLNYNMLGQQKAVKKMANEGFGIGCHGVTHQVSKFYHSPASAYGEMKTCLATMKDITHKTSIMIRTPYGSVPYMTPPFMKIMDQHGYHLWDWNVDSLDWKFLNGPKTAQYTISQIAALKNRGITPVILMHDKSTTSDAVPAIIRYLKANGYDIKALTNTLTPLNFRNHHQL</sequence>
<accession>A0ABU6MF34</accession>
<feature type="compositionally biased region" description="Low complexity" evidence="1">
    <location>
        <begin position="77"/>
        <end position="88"/>
    </location>
</feature>
<dbReference type="InterPro" id="IPR050248">
    <property type="entry name" value="Polysacc_deacetylase_ArnD"/>
</dbReference>
<dbReference type="SUPFAM" id="SSF88713">
    <property type="entry name" value="Glycoside hydrolase/deacetylase"/>
    <property type="match status" value="1"/>
</dbReference>
<feature type="compositionally biased region" description="Basic and acidic residues" evidence="1">
    <location>
        <begin position="61"/>
        <end position="74"/>
    </location>
</feature>
<dbReference type="RefSeq" id="WP_198160327.1">
    <property type="nucleotide sequence ID" value="NZ_JARMAB010000012.1"/>
</dbReference>
<dbReference type="InterPro" id="IPR011330">
    <property type="entry name" value="Glyco_hydro/deAcase_b/a-brl"/>
</dbReference>
<dbReference type="PROSITE" id="PS51257">
    <property type="entry name" value="PROKAR_LIPOPROTEIN"/>
    <property type="match status" value="1"/>
</dbReference>
<dbReference type="CDD" id="cd10944">
    <property type="entry name" value="CE4_SmPgdA_like"/>
    <property type="match status" value="1"/>
</dbReference>
<dbReference type="PROSITE" id="PS51677">
    <property type="entry name" value="NODB"/>
    <property type="match status" value="1"/>
</dbReference>
<evidence type="ECO:0000256" key="1">
    <source>
        <dbReference type="SAM" id="MobiDB-lite"/>
    </source>
</evidence>
<dbReference type="PANTHER" id="PTHR10587:SF125">
    <property type="entry name" value="POLYSACCHARIDE DEACETYLASE YHEN-RELATED"/>
    <property type="match status" value="1"/>
</dbReference>
<organism evidence="3 4">
    <name type="scientific">Heyndrickxia acidicola</name>
    <dbReference type="NCBI Taxonomy" id="209389"/>
    <lineage>
        <taxon>Bacteria</taxon>
        <taxon>Bacillati</taxon>
        <taxon>Bacillota</taxon>
        <taxon>Bacilli</taxon>
        <taxon>Bacillales</taxon>
        <taxon>Bacillaceae</taxon>
        <taxon>Heyndrickxia</taxon>
    </lineage>
</organism>
<evidence type="ECO:0000313" key="4">
    <source>
        <dbReference type="Proteomes" id="UP001341444"/>
    </source>
</evidence>
<dbReference type="EMBL" id="JARMAB010000012">
    <property type="protein sequence ID" value="MED1203292.1"/>
    <property type="molecule type" value="Genomic_DNA"/>
</dbReference>
<reference evidence="3 4" key="1">
    <citation type="submission" date="2023-03" db="EMBL/GenBank/DDBJ databases">
        <title>Bacillus Genome Sequencing.</title>
        <authorList>
            <person name="Dunlap C."/>
        </authorList>
    </citation>
    <scope>NUCLEOTIDE SEQUENCE [LARGE SCALE GENOMIC DNA]</scope>
    <source>
        <strain evidence="3 4">B-23453</strain>
    </source>
</reference>
<comment type="caution">
    <text evidence="3">The sequence shown here is derived from an EMBL/GenBank/DDBJ whole genome shotgun (WGS) entry which is preliminary data.</text>
</comment>
<dbReference type="Gene3D" id="3.20.20.370">
    <property type="entry name" value="Glycoside hydrolase/deacetylase"/>
    <property type="match status" value="1"/>
</dbReference>
<evidence type="ECO:0000259" key="2">
    <source>
        <dbReference type="PROSITE" id="PS51677"/>
    </source>
</evidence>
<proteinExistence type="predicted"/>
<keyword evidence="4" id="KW-1185">Reference proteome</keyword>
<dbReference type="PANTHER" id="PTHR10587">
    <property type="entry name" value="GLYCOSYL TRANSFERASE-RELATED"/>
    <property type="match status" value="1"/>
</dbReference>
<dbReference type="InterPro" id="IPR002509">
    <property type="entry name" value="NODB_dom"/>
</dbReference>
<evidence type="ECO:0000313" key="3">
    <source>
        <dbReference type="EMBL" id="MED1203292.1"/>
    </source>
</evidence>